<dbReference type="SUPFAM" id="SSF54427">
    <property type="entry name" value="NTF2-like"/>
    <property type="match status" value="1"/>
</dbReference>
<dbReference type="Pfam" id="PF14534">
    <property type="entry name" value="DUF4440"/>
    <property type="match status" value="1"/>
</dbReference>
<feature type="signal peptide" evidence="1">
    <location>
        <begin position="1"/>
        <end position="18"/>
    </location>
</feature>
<protein>
    <submittedName>
        <fullName evidence="3">DUF4440 domain-containing protein</fullName>
    </submittedName>
</protein>
<accession>A0ABW5XQZ8</accession>
<gene>
    <name evidence="3" type="ORF">ACFSYC_10715</name>
</gene>
<evidence type="ECO:0000313" key="4">
    <source>
        <dbReference type="Proteomes" id="UP001597601"/>
    </source>
</evidence>
<evidence type="ECO:0000259" key="2">
    <source>
        <dbReference type="Pfam" id="PF14534"/>
    </source>
</evidence>
<dbReference type="RefSeq" id="WP_377126972.1">
    <property type="nucleotide sequence ID" value="NZ_JBHUON010000011.1"/>
</dbReference>
<dbReference type="InterPro" id="IPR032710">
    <property type="entry name" value="NTF2-like_dom_sf"/>
</dbReference>
<feature type="chain" id="PRO_5046087683" evidence="1">
    <location>
        <begin position="19"/>
        <end position="287"/>
    </location>
</feature>
<dbReference type="Proteomes" id="UP001597601">
    <property type="component" value="Unassembled WGS sequence"/>
</dbReference>
<dbReference type="Gene3D" id="3.10.450.50">
    <property type="match status" value="2"/>
</dbReference>
<evidence type="ECO:0000313" key="3">
    <source>
        <dbReference type="EMBL" id="MFD2865158.1"/>
    </source>
</evidence>
<dbReference type="EMBL" id="JBHUON010000011">
    <property type="protein sequence ID" value="MFD2865158.1"/>
    <property type="molecule type" value="Genomic_DNA"/>
</dbReference>
<name>A0ABW5XQZ8_9SPHI</name>
<proteinExistence type="predicted"/>
<evidence type="ECO:0000256" key="1">
    <source>
        <dbReference type="SAM" id="SignalP"/>
    </source>
</evidence>
<organism evidence="3 4">
    <name type="scientific">Mucilaginibacter antarcticus</name>
    <dbReference type="NCBI Taxonomy" id="1855725"/>
    <lineage>
        <taxon>Bacteria</taxon>
        <taxon>Pseudomonadati</taxon>
        <taxon>Bacteroidota</taxon>
        <taxon>Sphingobacteriia</taxon>
        <taxon>Sphingobacteriales</taxon>
        <taxon>Sphingobacteriaceae</taxon>
        <taxon>Mucilaginibacter</taxon>
    </lineage>
</organism>
<feature type="domain" description="DUF4440" evidence="2">
    <location>
        <begin position="190"/>
        <end position="276"/>
    </location>
</feature>
<keyword evidence="4" id="KW-1185">Reference proteome</keyword>
<reference evidence="4" key="1">
    <citation type="journal article" date="2019" name="Int. J. Syst. Evol. Microbiol.">
        <title>The Global Catalogue of Microorganisms (GCM) 10K type strain sequencing project: providing services to taxonomists for standard genome sequencing and annotation.</title>
        <authorList>
            <consortium name="The Broad Institute Genomics Platform"/>
            <consortium name="The Broad Institute Genome Sequencing Center for Infectious Disease"/>
            <person name="Wu L."/>
            <person name="Ma J."/>
        </authorList>
    </citation>
    <scope>NUCLEOTIDE SEQUENCE [LARGE SCALE GENOMIC DNA]</scope>
    <source>
        <strain evidence="4">KCTC 52232</strain>
    </source>
</reference>
<sequence length="287" mass="31851">MKKIVLAAICFTFISAVAAAQAPAKVGKVVEAEESFNKLVAKKGMKEAFLSVADQDGIVFRPGPVKITDFYSNIDKQPGLLQWTPKFARTSHGGDLAFTAGPYTYANGKADDDKVYGDYVSIWRGDGEGKYKLLMDLGIQHPEPEKEELIDFKEPDESKKPTANKDPFNGKTIIINTDKVFNQTLGMSALGAYKEFLSPEARYYFPGFEPITGTDKILKFLNNQAISITADNISGARSITNDLAYTYGRARIKKGNIVSNYHYVRIWEVDAAHKWNVLLEIFAAVEN</sequence>
<comment type="caution">
    <text evidence="3">The sequence shown here is derived from an EMBL/GenBank/DDBJ whole genome shotgun (WGS) entry which is preliminary data.</text>
</comment>
<dbReference type="InterPro" id="IPR027843">
    <property type="entry name" value="DUF4440"/>
</dbReference>
<keyword evidence="1" id="KW-0732">Signal</keyword>